<dbReference type="GO" id="GO:0008234">
    <property type="term" value="F:cysteine-type peptidase activity"/>
    <property type="evidence" value="ECO:0007669"/>
    <property type="project" value="UniProtKB-KW"/>
</dbReference>
<organism evidence="7 8">
    <name type="scientific">Reichenbachiella agariperforans</name>
    <dbReference type="NCBI Taxonomy" id="156994"/>
    <lineage>
        <taxon>Bacteria</taxon>
        <taxon>Pseudomonadati</taxon>
        <taxon>Bacteroidota</taxon>
        <taxon>Cytophagia</taxon>
        <taxon>Cytophagales</taxon>
        <taxon>Reichenbachiellaceae</taxon>
        <taxon>Reichenbachiella</taxon>
    </lineage>
</organism>
<keyword evidence="4" id="KW-0788">Thiol protease</keyword>
<dbReference type="Gene3D" id="3.90.1720.10">
    <property type="entry name" value="endopeptidase domain like (from Nostoc punctiforme)"/>
    <property type="match status" value="1"/>
</dbReference>
<accession>A0A1M6JB14</accession>
<evidence type="ECO:0000313" key="7">
    <source>
        <dbReference type="EMBL" id="SHJ43833.1"/>
    </source>
</evidence>
<evidence type="ECO:0000256" key="5">
    <source>
        <dbReference type="SAM" id="SignalP"/>
    </source>
</evidence>
<dbReference type="PANTHER" id="PTHR47053">
    <property type="entry name" value="MUREIN DD-ENDOPEPTIDASE MEPH-RELATED"/>
    <property type="match status" value="1"/>
</dbReference>
<proteinExistence type="inferred from homology"/>
<dbReference type="Proteomes" id="UP000184474">
    <property type="component" value="Unassembled WGS sequence"/>
</dbReference>
<keyword evidence="2" id="KW-0645">Protease</keyword>
<comment type="similarity">
    <text evidence="1">Belongs to the peptidase C40 family.</text>
</comment>
<protein>
    <submittedName>
        <fullName evidence="7">NlpC/P60 family protein</fullName>
    </submittedName>
</protein>
<dbReference type="InterPro" id="IPR000064">
    <property type="entry name" value="NLP_P60_dom"/>
</dbReference>
<name>A0A1M6JB14_REIAG</name>
<dbReference type="AlphaFoldDB" id="A0A1M6JB14"/>
<feature type="domain" description="NlpC/P60" evidence="6">
    <location>
        <begin position="56"/>
        <end position="182"/>
    </location>
</feature>
<dbReference type="GO" id="GO:0006508">
    <property type="term" value="P:proteolysis"/>
    <property type="evidence" value="ECO:0007669"/>
    <property type="project" value="UniProtKB-KW"/>
</dbReference>
<keyword evidence="5" id="KW-0732">Signal</keyword>
<dbReference type="PROSITE" id="PS51935">
    <property type="entry name" value="NLPC_P60"/>
    <property type="match status" value="1"/>
</dbReference>
<reference evidence="8" key="1">
    <citation type="submission" date="2016-11" db="EMBL/GenBank/DDBJ databases">
        <authorList>
            <person name="Varghese N."/>
            <person name="Submissions S."/>
        </authorList>
    </citation>
    <scope>NUCLEOTIDE SEQUENCE [LARGE SCALE GENOMIC DNA]</scope>
    <source>
        <strain evidence="8">DSM 26134</strain>
    </source>
</reference>
<dbReference type="Pfam" id="PF00877">
    <property type="entry name" value="NLPC_P60"/>
    <property type="match status" value="1"/>
</dbReference>
<dbReference type="PANTHER" id="PTHR47053:SF1">
    <property type="entry name" value="MUREIN DD-ENDOPEPTIDASE MEPH-RELATED"/>
    <property type="match status" value="1"/>
</dbReference>
<dbReference type="STRING" id="156994.SAMN04488028_101116"/>
<evidence type="ECO:0000313" key="8">
    <source>
        <dbReference type="Proteomes" id="UP000184474"/>
    </source>
</evidence>
<dbReference type="InterPro" id="IPR051202">
    <property type="entry name" value="Peptidase_C40"/>
</dbReference>
<evidence type="ECO:0000256" key="1">
    <source>
        <dbReference type="ARBA" id="ARBA00007074"/>
    </source>
</evidence>
<dbReference type="InterPro" id="IPR038765">
    <property type="entry name" value="Papain-like_cys_pep_sf"/>
</dbReference>
<dbReference type="EMBL" id="FRAA01000001">
    <property type="protein sequence ID" value="SHJ43833.1"/>
    <property type="molecule type" value="Genomic_DNA"/>
</dbReference>
<sequence length="191" mass="21068">MRNILILVFLLGCFQIGTAQDAMSVLIAQNLTDSVALGRIDQFRKGGYEKPFDCGTHTREEFIATAKNYLGTPYQYGGTTADGMDCSGLIFRTFRDLGLSAPHGAQALARFGEIILDKSELLPGDVIFFTQTYSTRKLVTHAAFVLADGQMIHASTSKGVQIIPIDDPYYWNAHYLFGTRIFGVVPDLSEE</sequence>
<feature type="chain" id="PRO_5012906639" evidence="5">
    <location>
        <begin position="20"/>
        <end position="191"/>
    </location>
</feature>
<keyword evidence="8" id="KW-1185">Reference proteome</keyword>
<gene>
    <name evidence="7" type="ORF">SAMN04488028_101116</name>
</gene>
<evidence type="ECO:0000256" key="2">
    <source>
        <dbReference type="ARBA" id="ARBA00022670"/>
    </source>
</evidence>
<keyword evidence="3" id="KW-0378">Hydrolase</keyword>
<evidence type="ECO:0000259" key="6">
    <source>
        <dbReference type="PROSITE" id="PS51935"/>
    </source>
</evidence>
<evidence type="ECO:0000256" key="4">
    <source>
        <dbReference type="ARBA" id="ARBA00022807"/>
    </source>
</evidence>
<evidence type="ECO:0000256" key="3">
    <source>
        <dbReference type="ARBA" id="ARBA00022801"/>
    </source>
</evidence>
<dbReference type="SUPFAM" id="SSF54001">
    <property type="entry name" value="Cysteine proteinases"/>
    <property type="match status" value="1"/>
</dbReference>
<feature type="signal peptide" evidence="5">
    <location>
        <begin position="1"/>
        <end position="19"/>
    </location>
</feature>
<dbReference type="RefSeq" id="WP_073118455.1">
    <property type="nucleotide sequence ID" value="NZ_FRAA01000001.1"/>
</dbReference>